<dbReference type="InterPro" id="IPR036388">
    <property type="entry name" value="WH-like_DNA-bd_sf"/>
</dbReference>
<keyword evidence="1" id="KW-0805">Transcription regulation</keyword>
<keyword evidence="3" id="KW-0804">Transcription</keyword>
<dbReference type="SUPFAM" id="SSF46785">
    <property type="entry name" value="Winged helix' DNA-binding domain"/>
    <property type="match status" value="1"/>
</dbReference>
<accession>A0ABR6WXH5</accession>
<evidence type="ECO:0000313" key="6">
    <source>
        <dbReference type="Proteomes" id="UP000603234"/>
    </source>
</evidence>
<evidence type="ECO:0000256" key="3">
    <source>
        <dbReference type="ARBA" id="ARBA00023163"/>
    </source>
</evidence>
<dbReference type="EMBL" id="WJBC01000024">
    <property type="protein sequence ID" value="MBC3805310.1"/>
    <property type="molecule type" value="Genomic_DNA"/>
</dbReference>
<comment type="caution">
    <text evidence="5">The sequence shown here is derived from an EMBL/GenBank/DDBJ whole genome shotgun (WGS) entry which is preliminary data.</text>
</comment>
<keyword evidence="6" id="KW-1185">Reference proteome</keyword>
<sequence length="130" mass="14508">MIIEDNDLKRSAAECNNKNSICPCGEKCPLSTAMEIIGGKWKLQILCALQIDGPIRYNDLKQKINGITNTMLSSSLKKLEADGLVRRKQYNVMPVRVEYSTTAAVDDLGPILMQLGKWASDMSRNKQAFE</sequence>
<dbReference type="Gene3D" id="1.10.10.10">
    <property type="entry name" value="Winged helix-like DNA-binding domain superfamily/Winged helix DNA-binding domain"/>
    <property type="match status" value="1"/>
</dbReference>
<dbReference type="PANTHER" id="PTHR33204">
    <property type="entry name" value="TRANSCRIPTIONAL REGULATOR, MARR FAMILY"/>
    <property type="match status" value="1"/>
</dbReference>
<dbReference type="Proteomes" id="UP000603234">
    <property type="component" value="Unassembled WGS sequence"/>
</dbReference>
<dbReference type="RefSeq" id="WP_186843198.1">
    <property type="nucleotide sequence ID" value="NZ_WJBC01000024.1"/>
</dbReference>
<evidence type="ECO:0000313" key="5">
    <source>
        <dbReference type="EMBL" id="MBC3805310.1"/>
    </source>
</evidence>
<keyword evidence="2" id="KW-0238">DNA-binding</keyword>
<dbReference type="Pfam" id="PF01638">
    <property type="entry name" value="HxlR"/>
    <property type="match status" value="1"/>
</dbReference>
<dbReference type="InterPro" id="IPR036390">
    <property type="entry name" value="WH_DNA-bd_sf"/>
</dbReference>
<organism evidence="5 6">
    <name type="scientific">Acetobacterium fimetarium</name>
    <dbReference type="NCBI Taxonomy" id="52691"/>
    <lineage>
        <taxon>Bacteria</taxon>
        <taxon>Bacillati</taxon>
        <taxon>Bacillota</taxon>
        <taxon>Clostridia</taxon>
        <taxon>Eubacteriales</taxon>
        <taxon>Eubacteriaceae</taxon>
        <taxon>Acetobacterium</taxon>
    </lineage>
</organism>
<proteinExistence type="predicted"/>
<name>A0ABR6WXH5_9FIRM</name>
<gene>
    <name evidence="5" type="ORF">GH808_12875</name>
</gene>
<evidence type="ECO:0000256" key="2">
    <source>
        <dbReference type="ARBA" id="ARBA00023125"/>
    </source>
</evidence>
<dbReference type="InterPro" id="IPR002577">
    <property type="entry name" value="HTH_HxlR"/>
</dbReference>
<reference evidence="5 6" key="1">
    <citation type="journal article" date="2020" name="mSystems">
        <title>Defining Genomic and Predicted Metabolic Features of the Acetobacterium Genus.</title>
        <authorList>
            <person name="Ross D.E."/>
            <person name="Marshall C.W."/>
            <person name="Gulliver D."/>
            <person name="May H.D."/>
            <person name="Norman R.S."/>
        </authorList>
    </citation>
    <scope>NUCLEOTIDE SEQUENCE [LARGE SCALE GENOMIC DNA]</scope>
    <source>
        <strain evidence="5 6">DSM 8238</strain>
    </source>
</reference>
<evidence type="ECO:0000256" key="1">
    <source>
        <dbReference type="ARBA" id="ARBA00023015"/>
    </source>
</evidence>
<feature type="domain" description="HTH hxlR-type" evidence="4">
    <location>
        <begin position="28"/>
        <end position="127"/>
    </location>
</feature>
<evidence type="ECO:0000259" key="4">
    <source>
        <dbReference type="PROSITE" id="PS51118"/>
    </source>
</evidence>
<dbReference type="PROSITE" id="PS51118">
    <property type="entry name" value="HTH_HXLR"/>
    <property type="match status" value="1"/>
</dbReference>
<protein>
    <submittedName>
        <fullName evidence="5">Transcriptional regulator</fullName>
    </submittedName>
</protein>